<reference evidence="2 3" key="1">
    <citation type="journal article" date="2023" name="Nucleic Acids Res.">
        <title>The hologenome of Daphnia magna reveals possible DNA methylation and microbiome-mediated evolution of the host genome.</title>
        <authorList>
            <person name="Chaturvedi A."/>
            <person name="Li X."/>
            <person name="Dhandapani V."/>
            <person name="Marshall H."/>
            <person name="Kissane S."/>
            <person name="Cuenca-Cambronero M."/>
            <person name="Asole G."/>
            <person name="Calvet F."/>
            <person name="Ruiz-Romero M."/>
            <person name="Marangio P."/>
            <person name="Guigo R."/>
            <person name="Rago D."/>
            <person name="Mirbahai L."/>
            <person name="Eastwood N."/>
            <person name="Colbourne J.K."/>
            <person name="Zhou J."/>
            <person name="Mallon E."/>
            <person name="Orsini L."/>
        </authorList>
    </citation>
    <scope>NUCLEOTIDE SEQUENCE [LARGE SCALE GENOMIC DNA]</scope>
    <source>
        <strain evidence="2">LRV0_1</strain>
    </source>
</reference>
<dbReference type="Proteomes" id="UP001234178">
    <property type="component" value="Unassembled WGS sequence"/>
</dbReference>
<gene>
    <name evidence="2" type="ORF">OUZ56_007370</name>
</gene>
<name>A0ABR0A9R7_9CRUS</name>
<comment type="caution">
    <text evidence="2">The sequence shown here is derived from an EMBL/GenBank/DDBJ whole genome shotgun (WGS) entry which is preliminary data.</text>
</comment>
<dbReference type="EMBL" id="JAOYFB010000037">
    <property type="protein sequence ID" value="KAK4021881.1"/>
    <property type="molecule type" value="Genomic_DNA"/>
</dbReference>
<accession>A0ABR0A9R7</accession>
<proteinExistence type="predicted"/>
<evidence type="ECO:0000313" key="2">
    <source>
        <dbReference type="EMBL" id="KAK4021881.1"/>
    </source>
</evidence>
<keyword evidence="3" id="KW-1185">Reference proteome</keyword>
<feature type="region of interest" description="Disordered" evidence="1">
    <location>
        <begin position="35"/>
        <end position="101"/>
    </location>
</feature>
<organism evidence="2 3">
    <name type="scientific">Daphnia magna</name>
    <dbReference type="NCBI Taxonomy" id="35525"/>
    <lineage>
        <taxon>Eukaryota</taxon>
        <taxon>Metazoa</taxon>
        <taxon>Ecdysozoa</taxon>
        <taxon>Arthropoda</taxon>
        <taxon>Crustacea</taxon>
        <taxon>Branchiopoda</taxon>
        <taxon>Diplostraca</taxon>
        <taxon>Cladocera</taxon>
        <taxon>Anomopoda</taxon>
        <taxon>Daphniidae</taxon>
        <taxon>Daphnia</taxon>
    </lineage>
</organism>
<sequence length="133" mass="14306">MRIRLQLESRTNLSHLCVRGESSWPLCHCDSQGRLATSVDVPNRERDSSTNNSSLGMAKVVSSTQQDPTQAPTQSIPSTANPAANGGSKSLPAPAIPTARSTPAIEQVVNSNYDRIQGHMPLLVKLNNGKFKL</sequence>
<evidence type="ECO:0000256" key="1">
    <source>
        <dbReference type="SAM" id="MobiDB-lite"/>
    </source>
</evidence>
<evidence type="ECO:0000313" key="3">
    <source>
        <dbReference type="Proteomes" id="UP001234178"/>
    </source>
</evidence>
<feature type="compositionally biased region" description="Polar residues" evidence="1">
    <location>
        <begin position="49"/>
        <end position="82"/>
    </location>
</feature>
<protein>
    <submittedName>
        <fullName evidence="2">Uncharacterized protein</fullName>
    </submittedName>
</protein>